<keyword evidence="3" id="KW-1185">Reference proteome</keyword>
<evidence type="ECO:0000313" key="3">
    <source>
        <dbReference type="Proteomes" id="UP000507962"/>
    </source>
</evidence>
<proteinExistence type="predicted"/>
<dbReference type="InterPro" id="IPR055557">
    <property type="entry name" value="DUF7133"/>
</dbReference>
<sequence>MPKRLKAGWRGGRRLGFPCSPRKRWAGIVIVALLGLSSPGGAAPAMDLPEGFHISVFTDQVPHARALARGPAGVWFVGTRRDRVYLVRDDDGDGQAESVRVLLSGLNRPNGVAFRDGDLFVGEIHRILRYPRILDRLDAPPKPEVVARYADRRWHGLKVIRFGPDGLLYVPVGAPCNVCDTSGTLFGTITTLDVATGKVGVFARGVRNSVGLDWHPGTGQLWFTDNGRDHLGDDLPPDELNHAPQPGLHFGFPYRHGTDLSDPGFNTVPEGLFPTPPAQPLGPHVASLGMRFYTGTRFPPEYRNQVFICEHGSWNRSEKIGYRISLVRLSGNTPVSYESFASGWHRGDEVFGRPVDLEVMEDGSLLVSDDHAGTLYRIDWKGM</sequence>
<reference evidence="2 3" key="1">
    <citation type="submission" date="2019-03" db="EMBL/GenBank/DDBJ databases">
        <authorList>
            <person name="Nijsse B."/>
        </authorList>
    </citation>
    <scope>NUCLEOTIDE SEQUENCE [LARGE SCALE GENOMIC DNA]</scope>
    <source>
        <strain evidence="2">Desulfoluna butyratoxydans MSL71</strain>
    </source>
</reference>
<dbReference type="AlphaFoldDB" id="A0A4U8YJC2"/>
<dbReference type="Proteomes" id="UP000507962">
    <property type="component" value="Unassembled WGS sequence"/>
</dbReference>
<dbReference type="PANTHER" id="PTHR33546">
    <property type="entry name" value="LARGE, MULTIFUNCTIONAL SECRETED PROTEIN-RELATED"/>
    <property type="match status" value="1"/>
</dbReference>
<dbReference type="InterPro" id="IPR011042">
    <property type="entry name" value="6-blade_b-propeller_TolB-like"/>
</dbReference>
<dbReference type="Pfam" id="PF23500">
    <property type="entry name" value="DUF7133"/>
    <property type="match status" value="1"/>
</dbReference>
<dbReference type="InterPro" id="IPR011041">
    <property type="entry name" value="Quinoprot_gluc/sorb_DH_b-prop"/>
</dbReference>
<evidence type="ECO:0000313" key="2">
    <source>
        <dbReference type="EMBL" id="VFQ43731.1"/>
    </source>
</evidence>
<dbReference type="SUPFAM" id="SSF50952">
    <property type="entry name" value="Soluble quinoprotein glucose dehydrogenase"/>
    <property type="match status" value="1"/>
</dbReference>
<protein>
    <submittedName>
        <fullName evidence="2">Soluble quinoprotein glucose/sorbosone dehydrogenase</fullName>
    </submittedName>
</protein>
<accession>A0A4U8YJC2</accession>
<dbReference type="PANTHER" id="PTHR33546:SF1">
    <property type="entry name" value="LARGE, MULTIFUNCTIONAL SECRETED PROTEIN"/>
    <property type="match status" value="1"/>
</dbReference>
<dbReference type="EMBL" id="CAADHO010000002">
    <property type="protein sequence ID" value="VFQ43731.1"/>
    <property type="molecule type" value="Genomic_DNA"/>
</dbReference>
<name>A0A4U8YJC2_9BACT</name>
<feature type="domain" description="DUF7133" evidence="1">
    <location>
        <begin position="80"/>
        <end position="371"/>
    </location>
</feature>
<organism evidence="2 3">
    <name type="scientific">Desulfoluna butyratoxydans</name>
    <dbReference type="NCBI Taxonomy" id="231438"/>
    <lineage>
        <taxon>Bacteria</taxon>
        <taxon>Pseudomonadati</taxon>
        <taxon>Thermodesulfobacteriota</taxon>
        <taxon>Desulfobacteria</taxon>
        <taxon>Desulfobacterales</taxon>
        <taxon>Desulfolunaceae</taxon>
        <taxon>Desulfoluna</taxon>
    </lineage>
</organism>
<evidence type="ECO:0000259" key="1">
    <source>
        <dbReference type="Pfam" id="PF23500"/>
    </source>
</evidence>
<gene>
    <name evidence="2" type="ORF">MSL71_13720</name>
</gene>
<dbReference type="Gene3D" id="2.120.10.30">
    <property type="entry name" value="TolB, C-terminal domain"/>
    <property type="match status" value="1"/>
</dbReference>